<comment type="similarity">
    <text evidence="3">Belongs to the ADRM1 family.</text>
</comment>
<dbReference type="GO" id="GO:0005634">
    <property type="term" value="C:nucleus"/>
    <property type="evidence" value="ECO:0007669"/>
    <property type="project" value="UniProtKB-SubCell"/>
</dbReference>
<evidence type="ECO:0000256" key="3">
    <source>
        <dbReference type="ARBA" id="ARBA00009216"/>
    </source>
</evidence>
<dbReference type="GO" id="GO:0005737">
    <property type="term" value="C:cytoplasm"/>
    <property type="evidence" value="ECO:0007669"/>
    <property type="project" value="UniProtKB-SubCell"/>
</dbReference>
<dbReference type="PROSITE" id="PS51917">
    <property type="entry name" value="PRU"/>
    <property type="match status" value="1"/>
</dbReference>
<evidence type="ECO:0000313" key="11">
    <source>
        <dbReference type="Proteomes" id="UP000095282"/>
    </source>
</evidence>
<dbReference type="Pfam" id="PF10317">
    <property type="entry name" value="7TM_GPCR_Srd"/>
    <property type="match status" value="1"/>
</dbReference>
<dbReference type="FunFam" id="2.30.29.70:FF:000001">
    <property type="entry name" value="Proteasomal ubiquitin receptor ADRM1"/>
    <property type="match status" value="1"/>
</dbReference>
<organism evidence="11 12">
    <name type="scientific">Caenorhabditis tropicalis</name>
    <dbReference type="NCBI Taxonomy" id="1561998"/>
    <lineage>
        <taxon>Eukaryota</taxon>
        <taxon>Metazoa</taxon>
        <taxon>Ecdysozoa</taxon>
        <taxon>Nematoda</taxon>
        <taxon>Chromadorea</taxon>
        <taxon>Rhabditida</taxon>
        <taxon>Rhabditina</taxon>
        <taxon>Rhabditomorpha</taxon>
        <taxon>Rhabditoidea</taxon>
        <taxon>Rhabditidae</taxon>
        <taxon>Peloderinae</taxon>
        <taxon>Caenorhabditis</taxon>
    </lineage>
</organism>
<evidence type="ECO:0000256" key="6">
    <source>
        <dbReference type="ARBA" id="ARBA00023242"/>
    </source>
</evidence>
<evidence type="ECO:0000313" key="12">
    <source>
        <dbReference type="WBParaSite" id="Csp11.Scaffold628.g7436.t3"/>
    </source>
</evidence>
<dbReference type="Proteomes" id="UP000095282">
    <property type="component" value="Unplaced"/>
</dbReference>
<dbReference type="GO" id="GO:0008541">
    <property type="term" value="C:proteasome regulatory particle, lid subcomplex"/>
    <property type="evidence" value="ECO:0007669"/>
    <property type="project" value="TreeGrafter"/>
</dbReference>
<reference evidence="12" key="1">
    <citation type="submission" date="2016-11" db="UniProtKB">
        <authorList>
            <consortium name="WormBaseParasite"/>
        </authorList>
    </citation>
    <scope>IDENTIFICATION</scope>
</reference>
<feature type="region of interest" description="Disordered" evidence="9">
    <location>
        <begin position="278"/>
        <end position="321"/>
    </location>
</feature>
<dbReference type="PANTHER" id="PTHR12225">
    <property type="entry name" value="ADHESION REGULATING MOLECULE 1 110 KDA CELL MEMBRANE GLYCOPROTEIN"/>
    <property type="match status" value="1"/>
</dbReference>
<dbReference type="PANTHER" id="PTHR12225:SF0">
    <property type="entry name" value="PROTEASOMAL UBIQUITIN RECEPTOR ADRM1"/>
    <property type="match status" value="1"/>
</dbReference>
<keyword evidence="4" id="KW-0963">Cytoplasm</keyword>
<evidence type="ECO:0000256" key="7">
    <source>
        <dbReference type="ARBA" id="ARBA00054744"/>
    </source>
</evidence>
<evidence type="ECO:0000256" key="4">
    <source>
        <dbReference type="ARBA" id="ARBA00022490"/>
    </source>
</evidence>
<protein>
    <recommendedName>
        <fullName evidence="8">Proteasomal ubiquitin receptor ADRM1 homolog</fullName>
    </recommendedName>
</protein>
<dbReference type="InterPro" id="IPR019421">
    <property type="entry name" value="7TM_GPCR_serpentine_rcpt_Srd"/>
</dbReference>
<feature type="compositionally biased region" description="Low complexity" evidence="9">
    <location>
        <begin position="278"/>
        <end position="287"/>
    </location>
</feature>
<evidence type="ECO:0000256" key="5">
    <source>
        <dbReference type="ARBA" id="ARBA00022942"/>
    </source>
</evidence>
<dbReference type="PROSITE" id="PS00028">
    <property type="entry name" value="ZINC_FINGER_C2H2_1"/>
    <property type="match status" value="1"/>
</dbReference>
<dbReference type="Gene3D" id="2.30.29.70">
    <property type="entry name" value="Proteasomal ubiquitin receptor Rpn13/ADRM1"/>
    <property type="match status" value="1"/>
</dbReference>
<dbReference type="GO" id="GO:0070628">
    <property type="term" value="F:proteasome binding"/>
    <property type="evidence" value="ECO:0007669"/>
    <property type="project" value="TreeGrafter"/>
</dbReference>
<feature type="domain" description="Pru" evidence="10">
    <location>
        <begin position="105"/>
        <end position="224"/>
    </location>
</feature>
<evidence type="ECO:0000256" key="2">
    <source>
        <dbReference type="ARBA" id="ARBA00004496"/>
    </source>
</evidence>
<comment type="function">
    <text evidence="7">May function as a proteasomal ubiquitin receptor. May promote the deubiquitinating activity associated with the 26S proteasome.</text>
</comment>
<feature type="region of interest" description="Disordered" evidence="9">
    <location>
        <begin position="220"/>
        <end position="246"/>
    </location>
</feature>
<dbReference type="GO" id="GO:0061133">
    <property type="term" value="F:endopeptidase activator activity"/>
    <property type="evidence" value="ECO:0007669"/>
    <property type="project" value="TreeGrafter"/>
</dbReference>
<keyword evidence="6" id="KW-0539">Nucleus</keyword>
<dbReference type="CDD" id="cd13314">
    <property type="entry name" value="PH_Rpn13"/>
    <property type="match status" value="1"/>
</dbReference>
<feature type="compositionally biased region" description="Polar residues" evidence="9">
    <location>
        <begin position="223"/>
        <end position="238"/>
    </location>
</feature>
<dbReference type="Pfam" id="PF04683">
    <property type="entry name" value="Rpn13_ADRM1_Pru"/>
    <property type="match status" value="1"/>
</dbReference>
<dbReference type="AlphaFoldDB" id="A0A1I7TMN1"/>
<evidence type="ECO:0000256" key="9">
    <source>
        <dbReference type="SAM" id="MobiDB-lite"/>
    </source>
</evidence>
<feature type="compositionally biased region" description="Low complexity" evidence="9">
    <location>
        <begin position="308"/>
        <end position="321"/>
    </location>
</feature>
<comment type="subcellular location">
    <subcellularLocation>
        <location evidence="2">Cytoplasm</location>
    </subcellularLocation>
    <subcellularLocation>
        <location evidence="1">Nucleus</location>
    </subcellularLocation>
</comment>
<dbReference type="InterPro" id="IPR006773">
    <property type="entry name" value="Rpn13/ADRM1"/>
</dbReference>
<proteinExistence type="inferred from homology"/>
<keyword evidence="11" id="KW-1185">Reference proteome</keyword>
<dbReference type="InterPro" id="IPR013087">
    <property type="entry name" value="Znf_C2H2_type"/>
</dbReference>
<evidence type="ECO:0000256" key="1">
    <source>
        <dbReference type="ARBA" id="ARBA00004123"/>
    </source>
</evidence>
<evidence type="ECO:0000256" key="8">
    <source>
        <dbReference type="ARBA" id="ARBA00070663"/>
    </source>
</evidence>
<keyword evidence="5" id="KW-0647">Proteasome</keyword>
<dbReference type="InterPro" id="IPR044868">
    <property type="entry name" value="Rpn13/ADRM1_Pru"/>
</dbReference>
<dbReference type="InterPro" id="IPR038633">
    <property type="entry name" value="Rpn13/ADRM1_Pru_sf"/>
</dbReference>
<dbReference type="STRING" id="1561998.A0A1I7TMN1"/>
<name>A0A1I7TMN1_9PELO</name>
<accession>A0A1I7TMN1</accession>
<dbReference type="WBParaSite" id="Csp11.Scaffold628.g7436.t3">
    <property type="protein sequence ID" value="Csp11.Scaffold628.g7436.t3"/>
    <property type="gene ID" value="Csp11.Scaffold628.g7436"/>
</dbReference>
<evidence type="ECO:0000259" key="10">
    <source>
        <dbReference type="PROSITE" id="PS51917"/>
    </source>
</evidence>
<sequence>MSRPSKWYYTGLDLGVKLAVEEKTLYLIEEGERDGWSQEFNRGLTDGYFEQVVEQLEEAGKEIEPICTQCDKVFDSEANSLHHLWVQHSEKATALFVVNRQETSSSSGNIVEFKAGRSRLEAGNGEGIRNVVAEQTKGLVFIKQIDDMVVHFYWKNRETGSVVMDLIVFPDDAEFKPVHGCPDGKVFMLKFKSSGEMKVFWLQDTSPDADKDLVKKVNDALNKPSTSRPSAFRSSGSNAKADRSAAGGSLISGQDFNAMGGLDQGQLISLIQSLQGKNSDSLPLPSSGSGGPHTAGSTEASSEADCEPPASSGASSSSSNAPLSFENPAIAKIFSNLQRKDAACLRKFSDLCFNELSLFYSRIIQCHETLAMVFFGPCTFVSTSFCHFLDAVHLHALQNWILSQILLIGFRTAMLSSAQSFLSVKRTVSFCILAWLPGLVSLVCLLIER</sequence>